<dbReference type="OMA" id="ETNGAIM"/>
<feature type="compositionally biased region" description="Acidic residues" evidence="2">
    <location>
        <begin position="513"/>
        <end position="531"/>
    </location>
</feature>
<feature type="region of interest" description="Disordered" evidence="2">
    <location>
        <begin position="401"/>
        <end position="677"/>
    </location>
</feature>
<dbReference type="Proteomes" id="UP000030762">
    <property type="component" value="Unassembled WGS sequence"/>
</dbReference>
<dbReference type="PROSITE" id="PS50157">
    <property type="entry name" value="ZINC_FINGER_C2H2_2"/>
    <property type="match status" value="1"/>
</dbReference>
<keyword evidence="1" id="KW-0863">Zinc-finger</keyword>
<keyword evidence="1" id="KW-0862">Zinc</keyword>
<dbReference type="InterPro" id="IPR013087">
    <property type="entry name" value="Znf_C2H2_type"/>
</dbReference>
<evidence type="ECO:0000313" key="4">
    <source>
        <dbReference type="EMBL" id="EQC31995.1"/>
    </source>
</evidence>
<feature type="compositionally biased region" description="Polar residues" evidence="2">
    <location>
        <begin position="401"/>
        <end position="410"/>
    </location>
</feature>
<feature type="region of interest" description="Disordered" evidence="2">
    <location>
        <begin position="185"/>
        <end position="216"/>
    </location>
</feature>
<feature type="region of interest" description="Disordered" evidence="2">
    <location>
        <begin position="307"/>
        <end position="387"/>
    </location>
</feature>
<name>T0QEL8_SAPDV</name>
<keyword evidence="5" id="KW-1185">Reference proteome</keyword>
<feature type="region of interest" description="Disordered" evidence="2">
    <location>
        <begin position="232"/>
        <end position="277"/>
    </location>
</feature>
<sequence length="851" mass="90872">MDNDGDFACPACDRTFATFHALYGHTLQLHDFAVARSDASYADAQPVARNADSAFACPVDCCGFKHPMLFRVQDHTEQAHDFMVVRAAPLDATDDTATGTHQSSDFIPIQRGRNGTLECPQHCCTFETDEMSSLAVHVEARHEIGVAIGPPRAQDGDCVRAARVQHMLSTRDAHPLLPATVSDDTVHNGGASLEPTPVASQPATTPLLPNPPAPETDGTTAAVMPMTQMPDLAPTISTHLDPVPVDSSPVTTRPPNEPSPETGRVTAPTASSSPRLAVSPTQTMLLSAMTLEVTTSAVLNHVEVTTEAAPMSPPLSPPSSRPHDARAASLEEQSPQPECSTDASPSPPLVRRENADVLDDTPTTSSAATFSDVPGLESKRMPCTPPVEAASPLEALTVNVSSPPVAQGSESAVDFSLPAQGADLDGQHKLSGDDGQDNADDDEAAEDGDDGLDYDDEPRLNSSESATVFSVDEPPSEPEITRVASSLPKEETTPLDEPFVGRSPPPSPGANLDYDDSIDLDDDDLEGDDDEPRLAASWVATSATDAPSELVMLRDVPTSPLAHAVEEPLSSPLSPDANLGLGPDSPRTPKMAPVAHLGYRPETPETPSLPPTPDVARTPSPFHNMRHSVRPTPPRRSSYHSDDDDQITSPGRGRAPARRSLAGFSSSESSASPLRQRPLEPFECPEASCQYEHVNFSVFKFHCLHEHGLHIRQDEEDDEDEGEEPSPPPMMPPSLRRPTNTEPDRPADPKAGPRPPASQGAVAANAAGEYACPTPACPYKKTNSISKLQTHCKAKHAYDVKKADDVPSLPKRRRKRLFVNATLVNGDEPGTKYLRALEALEPGQEVYVCVT</sequence>
<evidence type="ECO:0000256" key="1">
    <source>
        <dbReference type="PROSITE-ProRule" id="PRU00042"/>
    </source>
</evidence>
<dbReference type="GeneID" id="19950922"/>
<evidence type="ECO:0000256" key="2">
    <source>
        <dbReference type="SAM" id="MobiDB-lite"/>
    </source>
</evidence>
<dbReference type="VEuPathDB" id="FungiDB:SDRG_10195"/>
<keyword evidence="1" id="KW-0479">Metal-binding</keyword>
<feature type="region of interest" description="Disordered" evidence="2">
    <location>
        <begin position="712"/>
        <end position="762"/>
    </location>
</feature>
<organism evidence="4 5">
    <name type="scientific">Saprolegnia diclina (strain VS20)</name>
    <dbReference type="NCBI Taxonomy" id="1156394"/>
    <lineage>
        <taxon>Eukaryota</taxon>
        <taxon>Sar</taxon>
        <taxon>Stramenopiles</taxon>
        <taxon>Oomycota</taxon>
        <taxon>Saprolegniomycetes</taxon>
        <taxon>Saprolegniales</taxon>
        <taxon>Saprolegniaceae</taxon>
        <taxon>Saprolegnia</taxon>
    </lineage>
</organism>
<gene>
    <name evidence="4" type="ORF">SDRG_10195</name>
</gene>
<dbReference type="AlphaFoldDB" id="T0QEL8"/>
<feature type="domain" description="C2H2-type" evidence="3">
    <location>
        <begin position="7"/>
        <end position="30"/>
    </location>
</feature>
<proteinExistence type="predicted"/>
<dbReference type="GO" id="GO:0008270">
    <property type="term" value="F:zinc ion binding"/>
    <property type="evidence" value="ECO:0007669"/>
    <property type="project" value="UniProtKB-KW"/>
</dbReference>
<feature type="compositionally biased region" description="Pro residues" evidence="2">
    <location>
        <begin position="311"/>
        <end position="320"/>
    </location>
</feature>
<feature type="compositionally biased region" description="Polar residues" evidence="2">
    <location>
        <begin position="268"/>
        <end position="277"/>
    </location>
</feature>
<dbReference type="SMART" id="SM00355">
    <property type="entry name" value="ZnF_C2H2"/>
    <property type="match status" value="5"/>
</dbReference>
<dbReference type="OrthoDB" id="10596197at2759"/>
<reference evidence="4 5" key="1">
    <citation type="submission" date="2012-04" db="EMBL/GenBank/DDBJ databases">
        <title>The Genome Sequence of Saprolegnia declina VS20.</title>
        <authorList>
            <consortium name="The Broad Institute Genome Sequencing Platform"/>
            <person name="Russ C."/>
            <person name="Nusbaum C."/>
            <person name="Tyler B."/>
            <person name="van West P."/>
            <person name="Dieguez-Uribeondo J."/>
            <person name="de Bruijn I."/>
            <person name="Tripathy S."/>
            <person name="Jiang R."/>
            <person name="Young S.K."/>
            <person name="Zeng Q."/>
            <person name="Gargeya S."/>
            <person name="Fitzgerald M."/>
            <person name="Haas B."/>
            <person name="Abouelleil A."/>
            <person name="Alvarado L."/>
            <person name="Arachchi H.M."/>
            <person name="Berlin A."/>
            <person name="Chapman S.B."/>
            <person name="Goldberg J."/>
            <person name="Griggs A."/>
            <person name="Gujja S."/>
            <person name="Hansen M."/>
            <person name="Howarth C."/>
            <person name="Imamovic A."/>
            <person name="Larimer J."/>
            <person name="McCowen C."/>
            <person name="Montmayeur A."/>
            <person name="Murphy C."/>
            <person name="Neiman D."/>
            <person name="Pearson M."/>
            <person name="Priest M."/>
            <person name="Roberts A."/>
            <person name="Saif S."/>
            <person name="Shea T."/>
            <person name="Sisk P."/>
            <person name="Sykes S."/>
            <person name="Wortman J."/>
            <person name="Nusbaum C."/>
            <person name="Birren B."/>
        </authorList>
    </citation>
    <scope>NUCLEOTIDE SEQUENCE [LARGE SCALE GENOMIC DNA]</scope>
    <source>
        <strain evidence="4 5">VS20</strain>
    </source>
</reference>
<feature type="compositionally biased region" description="Acidic residues" evidence="2">
    <location>
        <begin position="434"/>
        <end position="456"/>
    </location>
</feature>
<dbReference type="InParanoid" id="T0QEL8"/>
<dbReference type="RefSeq" id="XP_008614397.1">
    <property type="nucleotide sequence ID" value="XM_008616175.1"/>
</dbReference>
<accession>T0QEL8</accession>
<evidence type="ECO:0000259" key="3">
    <source>
        <dbReference type="PROSITE" id="PS50157"/>
    </source>
</evidence>
<protein>
    <recommendedName>
        <fullName evidence="3">C2H2-type domain-containing protein</fullName>
    </recommendedName>
</protein>
<dbReference type="PROSITE" id="PS00028">
    <property type="entry name" value="ZINC_FINGER_C2H2_1"/>
    <property type="match status" value="1"/>
</dbReference>
<evidence type="ECO:0000313" key="5">
    <source>
        <dbReference type="Proteomes" id="UP000030762"/>
    </source>
</evidence>
<feature type="compositionally biased region" description="Polar residues" evidence="2">
    <location>
        <begin position="331"/>
        <end position="344"/>
    </location>
</feature>
<dbReference type="EMBL" id="JH767165">
    <property type="protein sequence ID" value="EQC31995.1"/>
    <property type="molecule type" value="Genomic_DNA"/>
</dbReference>
<feature type="compositionally biased region" description="Acidic residues" evidence="2">
    <location>
        <begin position="714"/>
        <end position="724"/>
    </location>
</feature>